<dbReference type="InterPro" id="IPR043502">
    <property type="entry name" value="DNA/RNA_pol_sf"/>
</dbReference>
<reference evidence="3 4" key="1">
    <citation type="submission" date="2018-01" db="EMBL/GenBank/DDBJ databases">
        <title>Deinococcus koreensis sp. nov., a radiation-resistant bacterium isolated from river water.</title>
        <authorList>
            <person name="Choi A."/>
        </authorList>
    </citation>
    <scope>NUCLEOTIDE SEQUENCE [LARGE SCALE GENOMIC DNA]</scope>
    <source>
        <strain evidence="3 4">SJW1-2</strain>
    </source>
</reference>
<feature type="region of interest" description="Disordered" evidence="1">
    <location>
        <begin position="380"/>
        <end position="402"/>
    </location>
</feature>
<gene>
    <name evidence="3" type="ORF">CVO96_07485</name>
</gene>
<dbReference type="GO" id="GO:0006281">
    <property type="term" value="P:DNA repair"/>
    <property type="evidence" value="ECO:0007669"/>
    <property type="project" value="InterPro"/>
</dbReference>
<dbReference type="Proteomes" id="UP000236379">
    <property type="component" value="Unassembled WGS sequence"/>
</dbReference>
<feature type="domain" description="UmuC" evidence="2">
    <location>
        <begin position="30"/>
        <end position="168"/>
    </location>
</feature>
<dbReference type="SUPFAM" id="SSF56672">
    <property type="entry name" value="DNA/RNA polymerases"/>
    <property type="match status" value="1"/>
</dbReference>
<comment type="caution">
    <text evidence="3">The sequence shown here is derived from an EMBL/GenBank/DDBJ whole genome shotgun (WGS) entry which is preliminary data.</text>
</comment>
<organism evidence="3 4">
    <name type="scientific">Deinococcus koreensis</name>
    <dbReference type="NCBI Taxonomy" id="2054903"/>
    <lineage>
        <taxon>Bacteria</taxon>
        <taxon>Thermotogati</taxon>
        <taxon>Deinococcota</taxon>
        <taxon>Deinococci</taxon>
        <taxon>Deinococcales</taxon>
        <taxon>Deinococcaceae</taxon>
        <taxon>Deinococcus</taxon>
    </lineage>
</organism>
<dbReference type="AlphaFoldDB" id="A0A2K3UXI6"/>
<dbReference type="Pfam" id="PF00817">
    <property type="entry name" value="IMS"/>
    <property type="match status" value="1"/>
</dbReference>
<dbReference type="PROSITE" id="PS50173">
    <property type="entry name" value="UMUC"/>
    <property type="match status" value="1"/>
</dbReference>
<dbReference type="OrthoDB" id="67856at2"/>
<protein>
    <recommendedName>
        <fullName evidence="2">UmuC domain-containing protein</fullName>
    </recommendedName>
</protein>
<dbReference type="EMBL" id="PPPD01000001">
    <property type="protein sequence ID" value="PNY81246.1"/>
    <property type="molecule type" value="Genomic_DNA"/>
</dbReference>
<evidence type="ECO:0000313" key="3">
    <source>
        <dbReference type="EMBL" id="PNY81246.1"/>
    </source>
</evidence>
<accession>A0A2K3UXI6</accession>
<dbReference type="RefSeq" id="WP_103311689.1">
    <property type="nucleotide sequence ID" value="NZ_PPPD01000001.1"/>
</dbReference>
<evidence type="ECO:0000256" key="1">
    <source>
        <dbReference type="SAM" id="MobiDB-lite"/>
    </source>
</evidence>
<dbReference type="InterPro" id="IPR001126">
    <property type="entry name" value="UmuC"/>
</dbReference>
<proteinExistence type="predicted"/>
<evidence type="ECO:0000259" key="2">
    <source>
        <dbReference type="PROSITE" id="PS50173"/>
    </source>
</evidence>
<keyword evidence="4" id="KW-1185">Reference proteome</keyword>
<sequence length="402" mass="41994">MSAGTVQTAALVLEPFALWAAGRGLPEGVPLIVTEGGRVRHADDLAQAAGITPGMRVSGALSRLPTLHAVPFSAPQVAAAWTQVVQDLPAFSPRVEPLGVGRALLTLRPPLGAQLAAALQGRVGLAPTRELALLAALSARPGTATVVRPGEEDDFRGALPLSALLGIGLSPALAERLGWLGLRTVGDLLRWSRAQQAAFLGAEDALLRPYLHGAKSGGVAQATQERTVQATLNFSEPLYEPRDLEPAAAELAQTLLAALAGRRAGRVTLRAQVAGLSLSATREVKEDVREPSCLRRALLSALHDSGAARHGIEGLEVTLGALERPAVQGDLWGRAQARDAAAQAEARFPGTTRRVQWMNIFSLAPTAAFQWVRVADAQAAPVPAGAEPTRKATPSPPPRVTA</sequence>
<evidence type="ECO:0000313" key="4">
    <source>
        <dbReference type="Proteomes" id="UP000236379"/>
    </source>
</evidence>
<name>A0A2K3UXI6_9DEIO</name>